<organism evidence="2">
    <name type="scientific">Apapanepox virus</name>
    <dbReference type="NCBI Taxonomy" id="3049969"/>
    <lineage>
        <taxon>Viruses</taxon>
        <taxon>Varidnaviria</taxon>
        <taxon>Bamfordvirae</taxon>
        <taxon>Nucleocytoviricota</taxon>
        <taxon>Pokkesviricetes</taxon>
        <taxon>Chitovirales</taxon>
        <taxon>Poxviridae</taxon>
        <taxon>Chordopoxvirinae</taxon>
        <taxon>Avipoxvirus</taxon>
    </lineage>
</organism>
<dbReference type="EMBL" id="OQ865377">
    <property type="protein sequence ID" value="WHV01744.1"/>
    <property type="molecule type" value="Genomic_DNA"/>
</dbReference>
<proteinExistence type="predicted"/>
<reference evidence="2" key="1">
    <citation type="submission" date="2023-04" db="EMBL/GenBank/DDBJ databases">
        <title>Genomic characterization of avipoxvirus isolates from Apapne (Himatione sanguinea).</title>
        <authorList>
            <person name="Butt S.L."/>
            <person name="Do Nascimento G.M."/>
        </authorList>
    </citation>
    <scope>NUCLEOTIDE SEQUENCE</scope>
    <source>
        <strain evidence="2">APAPVX9</strain>
    </source>
</reference>
<evidence type="ECO:0000313" key="2">
    <source>
        <dbReference type="EMBL" id="WHV01744.1"/>
    </source>
</evidence>
<sequence>MDTESIKLYHINTRFVLLKLSDIEIIVMMNNGYVNVTKLCNSRNKQFKDWKSLDSSIQLINDIASTKKDGTDIIIDISRKTDNEMLKGEYVPPVLLQHIAYWISSYVAIKVSILLRYYFRKLLINAETQEDIVYGELLKTYIDQIKDKYDVRVNEVNQYFNEISNVIYNKLTICLLEKAEYIISKDYSDLSNTDYEDNNMSEVNMKIERLEKELEDNNYIHNTVLSIIKSNREKSDMYISSLLVHNSNYRETLIRIKYHIDNI</sequence>
<dbReference type="Pfam" id="PF04383">
    <property type="entry name" value="KilA-N"/>
    <property type="match status" value="1"/>
</dbReference>
<evidence type="ECO:0000259" key="1">
    <source>
        <dbReference type="PROSITE" id="PS51301"/>
    </source>
</evidence>
<name>A0AAT9UR05_9POXV</name>
<dbReference type="InterPro" id="IPR017880">
    <property type="entry name" value="KilA_N"/>
</dbReference>
<gene>
    <name evidence="2" type="ORF">APAPVX9-298</name>
</gene>
<dbReference type="InterPro" id="IPR018004">
    <property type="entry name" value="KilA/APSES_HTH"/>
</dbReference>
<accession>A0AAT9UR05</accession>
<protein>
    <submittedName>
        <fullName evidence="2">KilA N domain protein</fullName>
    </submittedName>
</protein>
<feature type="domain" description="KilA-N" evidence="1">
    <location>
        <begin position="14"/>
        <end position="118"/>
    </location>
</feature>
<dbReference type="PROSITE" id="PS51301">
    <property type="entry name" value="KILA_N"/>
    <property type="match status" value="1"/>
</dbReference>